<dbReference type="CDD" id="cd00448">
    <property type="entry name" value="YjgF_YER057c_UK114_family"/>
    <property type="match status" value="1"/>
</dbReference>
<keyword evidence="2" id="KW-1185">Reference proteome</keyword>
<proteinExistence type="predicted"/>
<dbReference type="Proteomes" id="UP001500280">
    <property type="component" value="Unassembled WGS sequence"/>
</dbReference>
<dbReference type="InterPro" id="IPR006175">
    <property type="entry name" value="YjgF/YER057c/UK114"/>
</dbReference>
<evidence type="ECO:0000313" key="2">
    <source>
        <dbReference type="Proteomes" id="UP001500280"/>
    </source>
</evidence>
<comment type="caution">
    <text evidence="1">The sequence shown here is derived from an EMBL/GenBank/DDBJ whole genome shotgun (WGS) entry which is preliminary data.</text>
</comment>
<evidence type="ECO:0000313" key="1">
    <source>
        <dbReference type="EMBL" id="GAA1707171.1"/>
    </source>
</evidence>
<dbReference type="SUPFAM" id="SSF55298">
    <property type="entry name" value="YjgF-like"/>
    <property type="match status" value="1"/>
</dbReference>
<accession>A0ABP4UNJ4</accession>
<dbReference type="EMBL" id="BAAANF010000021">
    <property type="protein sequence ID" value="GAA1707171.1"/>
    <property type="molecule type" value="Genomic_DNA"/>
</dbReference>
<dbReference type="PANTHER" id="PTHR11803">
    <property type="entry name" value="2-IMINOBUTANOATE/2-IMINOPROPANOATE DEAMINASE RIDA"/>
    <property type="match status" value="1"/>
</dbReference>
<dbReference type="Pfam" id="PF01042">
    <property type="entry name" value="Ribonuc_L-PSP"/>
    <property type="match status" value="1"/>
</dbReference>
<reference evidence="2" key="1">
    <citation type="journal article" date="2019" name="Int. J. Syst. Evol. Microbiol.">
        <title>The Global Catalogue of Microorganisms (GCM) 10K type strain sequencing project: providing services to taxonomists for standard genome sequencing and annotation.</title>
        <authorList>
            <consortium name="The Broad Institute Genomics Platform"/>
            <consortium name="The Broad Institute Genome Sequencing Center for Infectious Disease"/>
            <person name="Wu L."/>
            <person name="Ma J."/>
        </authorList>
    </citation>
    <scope>NUCLEOTIDE SEQUENCE [LARGE SCALE GENOMIC DNA]</scope>
    <source>
        <strain evidence="2">JCM 14307</strain>
    </source>
</reference>
<gene>
    <name evidence="1" type="ORF">GCM10009745_63770</name>
</gene>
<dbReference type="InterPro" id="IPR035959">
    <property type="entry name" value="RutC-like_sf"/>
</dbReference>
<dbReference type="Gene3D" id="3.30.1330.40">
    <property type="entry name" value="RutC-like"/>
    <property type="match status" value="1"/>
</dbReference>
<organism evidence="1 2">
    <name type="scientific">Kribbella yunnanensis</name>
    <dbReference type="NCBI Taxonomy" id="190194"/>
    <lineage>
        <taxon>Bacteria</taxon>
        <taxon>Bacillati</taxon>
        <taxon>Actinomycetota</taxon>
        <taxon>Actinomycetes</taxon>
        <taxon>Propionibacteriales</taxon>
        <taxon>Kribbellaceae</taxon>
        <taxon>Kribbella</taxon>
    </lineage>
</organism>
<dbReference type="PANTHER" id="PTHR11803:SF39">
    <property type="entry name" value="2-IMINOBUTANOATE_2-IMINOPROPANOATE DEAMINASE"/>
    <property type="match status" value="1"/>
</dbReference>
<name>A0ABP4UNJ4_9ACTN</name>
<protein>
    <submittedName>
        <fullName evidence="1">RidA family protein</fullName>
    </submittedName>
</protein>
<sequence length="155" mass="16503">MIIGATLQNRTVLTMSSPRHTAPAVATTAAPRPRGHYAQARIAGDLIFTAGFGPVDPQTGLLVGDGDVAEQTRQTLRNLQAVLAEAGATLQDVVKLTAFLEDPDRDWDAYDAVFPEFFEAPYPARLTAGAHLGTILVEIEAVALRPPQDLASSPQ</sequence>